<dbReference type="AlphaFoldDB" id="E2BSH7"/>
<reference evidence="1 2" key="1">
    <citation type="journal article" date="2010" name="Science">
        <title>Genomic comparison of the ants Camponotus floridanus and Harpegnathos saltator.</title>
        <authorList>
            <person name="Bonasio R."/>
            <person name="Zhang G."/>
            <person name="Ye C."/>
            <person name="Mutti N.S."/>
            <person name="Fang X."/>
            <person name="Qin N."/>
            <person name="Donahue G."/>
            <person name="Yang P."/>
            <person name="Li Q."/>
            <person name="Li C."/>
            <person name="Zhang P."/>
            <person name="Huang Z."/>
            <person name="Berger S.L."/>
            <person name="Reinberg D."/>
            <person name="Wang J."/>
            <person name="Liebig J."/>
        </authorList>
    </citation>
    <scope>NUCLEOTIDE SEQUENCE [LARGE SCALE GENOMIC DNA]</scope>
    <source>
        <strain evidence="1 2">R22 G/1</strain>
    </source>
</reference>
<organism evidence="2">
    <name type="scientific">Harpegnathos saltator</name>
    <name type="common">Jerdon's jumping ant</name>
    <dbReference type="NCBI Taxonomy" id="610380"/>
    <lineage>
        <taxon>Eukaryota</taxon>
        <taxon>Metazoa</taxon>
        <taxon>Ecdysozoa</taxon>
        <taxon>Arthropoda</taxon>
        <taxon>Hexapoda</taxon>
        <taxon>Insecta</taxon>
        <taxon>Pterygota</taxon>
        <taxon>Neoptera</taxon>
        <taxon>Endopterygota</taxon>
        <taxon>Hymenoptera</taxon>
        <taxon>Apocrita</taxon>
        <taxon>Aculeata</taxon>
        <taxon>Formicoidea</taxon>
        <taxon>Formicidae</taxon>
        <taxon>Ponerinae</taxon>
        <taxon>Ponerini</taxon>
        <taxon>Harpegnathos</taxon>
    </lineage>
</organism>
<accession>E2BSH7</accession>
<keyword evidence="2" id="KW-1185">Reference proteome</keyword>
<dbReference type="EMBL" id="GL450233">
    <property type="protein sequence ID" value="EFN81365.1"/>
    <property type="molecule type" value="Genomic_DNA"/>
</dbReference>
<name>E2BSH7_HARSA</name>
<dbReference type="Proteomes" id="UP000008237">
    <property type="component" value="Unassembled WGS sequence"/>
</dbReference>
<sequence>MAQTVDDGNIRPFDKKTEQLEQDTLFLCFQIRCENCEIQNGKFNMEEQKFNKSFGSILTLDLNSTILET</sequence>
<protein>
    <submittedName>
        <fullName evidence="1">Uncharacterized protein</fullName>
    </submittedName>
</protein>
<gene>
    <name evidence="1" type="ORF">EAI_00354</name>
</gene>
<dbReference type="InParanoid" id="E2BSH7"/>
<proteinExistence type="predicted"/>
<evidence type="ECO:0000313" key="1">
    <source>
        <dbReference type="EMBL" id="EFN81365.1"/>
    </source>
</evidence>
<evidence type="ECO:0000313" key="2">
    <source>
        <dbReference type="Proteomes" id="UP000008237"/>
    </source>
</evidence>